<evidence type="ECO:0000313" key="2">
    <source>
        <dbReference type="Proteomes" id="UP001220256"/>
    </source>
</evidence>
<comment type="caution">
    <text evidence="1">The sequence shown here is derived from an EMBL/GenBank/DDBJ whole genome shotgun (WGS) entry which is preliminary data.</text>
</comment>
<gene>
    <name evidence="1" type="ORF">N7505_004100</name>
</gene>
<organism evidence="1 2">
    <name type="scientific">Penicillium chrysogenum</name>
    <name type="common">Penicillium notatum</name>
    <dbReference type="NCBI Taxonomy" id="5076"/>
    <lineage>
        <taxon>Eukaryota</taxon>
        <taxon>Fungi</taxon>
        <taxon>Dikarya</taxon>
        <taxon>Ascomycota</taxon>
        <taxon>Pezizomycotina</taxon>
        <taxon>Eurotiomycetes</taxon>
        <taxon>Eurotiomycetidae</taxon>
        <taxon>Eurotiales</taxon>
        <taxon>Aspergillaceae</taxon>
        <taxon>Penicillium</taxon>
        <taxon>Penicillium chrysogenum species complex</taxon>
    </lineage>
</organism>
<name>A0ABQ8WSY2_PENCH</name>
<dbReference type="EMBL" id="JAPVEB010000002">
    <property type="protein sequence ID" value="KAJ5275555.1"/>
    <property type="molecule type" value="Genomic_DNA"/>
</dbReference>
<protein>
    <submittedName>
        <fullName evidence="1">Uncharacterized protein</fullName>
    </submittedName>
</protein>
<accession>A0ABQ8WSY2</accession>
<keyword evidence="2" id="KW-1185">Reference proteome</keyword>
<reference evidence="1 2" key="1">
    <citation type="journal article" date="2023" name="IMA Fungus">
        <title>Comparative genomic study of the Penicillium genus elucidates a diverse pangenome and 15 lateral gene transfer events.</title>
        <authorList>
            <person name="Petersen C."/>
            <person name="Sorensen T."/>
            <person name="Nielsen M.R."/>
            <person name="Sondergaard T.E."/>
            <person name="Sorensen J.L."/>
            <person name="Fitzpatrick D.A."/>
            <person name="Frisvad J.C."/>
            <person name="Nielsen K.L."/>
        </authorList>
    </citation>
    <scope>NUCLEOTIDE SEQUENCE [LARGE SCALE GENOMIC DNA]</scope>
    <source>
        <strain evidence="1 2">IBT 3361</strain>
    </source>
</reference>
<dbReference type="Proteomes" id="UP001220256">
    <property type="component" value="Unassembled WGS sequence"/>
</dbReference>
<sequence length="69" mass="7522">MSPMIQGQRRFVQRGHQPWDPAAACQRSDGRRLCSAGRAGAKLWECCYVKLVVESVTGGGCRRGLSTAL</sequence>
<evidence type="ECO:0000313" key="1">
    <source>
        <dbReference type="EMBL" id="KAJ5275555.1"/>
    </source>
</evidence>
<proteinExistence type="predicted"/>